<evidence type="ECO:0000256" key="1">
    <source>
        <dbReference type="SAM" id="Phobius"/>
    </source>
</evidence>
<keyword evidence="1" id="KW-0812">Transmembrane</keyword>
<keyword evidence="1" id="KW-1133">Transmembrane helix</keyword>
<dbReference type="EMBL" id="AQPN01000143">
    <property type="protein sequence ID" value="EOR92775.1"/>
    <property type="molecule type" value="Genomic_DNA"/>
</dbReference>
<sequence length="42" mass="4690">MIVIENMITTIGNQLAFNDFFFIFGSLSFLSAKFALDVSVLD</sequence>
<gene>
    <name evidence="3" type="ORF">ADIARSV_4057</name>
</gene>
<keyword evidence="1" id="KW-0472">Membrane</keyword>
<proteinExistence type="predicted"/>
<dbReference type="PROSITE" id="PS50883">
    <property type="entry name" value="EAL"/>
    <property type="match status" value="1"/>
</dbReference>
<evidence type="ECO:0000259" key="2">
    <source>
        <dbReference type="PROSITE" id="PS50883"/>
    </source>
</evidence>
<feature type="transmembrane region" description="Helical" evidence="1">
    <location>
        <begin position="20"/>
        <end position="41"/>
    </location>
</feature>
<dbReference type="InterPro" id="IPR001633">
    <property type="entry name" value="EAL_dom"/>
</dbReference>
<comment type="caution">
    <text evidence="3">The sequence shown here is derived from an EMBL/GenBank/DDBJ whole genome shotgun (WGS) entry which is preliminary data.</text>
</comment>
<reference evidence="3 4" key="1">
    <citation type="journal article" date="2013" name="Genome Announc.">
        <title>Draft Genome Sequence of Arcticibacter svalbardensis Strain MN12-7T, a Member of the Family Sphingobacteriaceae Isolated from an Arctic Soil Sample.</title>
        <authorList>
            <person name="Shivaji S."/>
            <person name="Ara S."/>
            <person name="Prasad S."/>
            <person name="Manasa B.P."/>
            <person name="Begum Z."/>
            <person name="Singh A."/>
            <person name="Kumar Pinnaka A."/>
        </authorList>
    </citation>
    <scope>NUCLEOTIDE SEQUENCE [LARGE SCALE GENOMIC DNA]</scope>
    <source>
        <strain evidence="3 4">MN12-7</strain>
    </source>
</reference>
<organism evidence="3 4">
    <name type="scientific">Arcticibacter svalbardensis MN12-7</name>
    <dbReference type="NCBI Taxonomy" id="1150600"/>
    <lineage>
        <taxon>Bacteria</taxon>
        <taxon>Pseudomonadati</taxon>
        <taxon>Bacteroidota</taxon>
        <taxon>Sphingobacteriia</taxon>
        <taxon>Sphingobacteriales</taxon>
        <taxon>Sphingobacteriaceae</taxon>
        <taxon>Arcticibacter</taxon>
    </lineage>
</organism>
<protein>
    <recommendedName>
        <fullName evidence="2">EAL domain-containing protein</fullName>
    </recommendedName>
</protein>
<evidence type="ECO:0000313" key="4">
    <source>
        <dbReference type="Proteomes" id="UP000014174"/>
    </source>
</evidence>
<keyword evidence="4" id="KW-1185">Reference proteome</keyword>
<accession>R9GMM0</accession>
<name>R9GMM0_9SPHI</name>
<feature type="domain" description="EAL" evidence="2">
    <location>
        <begin position="1"/>
        <end position="42"/>
    </location>
</feature>
<dbReference type="Proteomes" id="UP000014174">
    <property type="component" value="Unassembled WGS sequence"/>
</dbReference>
<evidence type="ECO:0000313" key="3">
    <source>
        <dbReference type="EMBL" id="EOR92775.1"/>
    </source>
</evidence>
<dbReference type="AlphaFoldDB" id="R9GMM0"/>